<dbReference type="eggNOG" id="ENOG5033IQ0">
    <property type="taxonomic scope" value="Bacteria"/>
</dbReference>
<dbReference type="AlphaFoldDB" id="C6VXM5"/>
<sequence length="76" mass="8884">MTMTNTYFSGFEHSAAQIRRFLQTHKTFTLLLSGGLIVHHETDDAIRFRTWLLTHQVEDVRESFTKNYSAYNLMSA</sequence>
<name>C6VXM5_DYAFD</name>
<evidence type="ECO:0000313" key="2">
    <source>
        <dbReference type="Proteomes" id="UP000002011"/>
    </source>
</evidence>
<dbReference type="HOGENOM" id="CLU_198156_0_0_10"/>
<protein>
    <submittedName>
        <fullName evidence="1">Uncharacterized protein</fullName>
    </submittedName>
</protein>
<keyword evidence="2" id="KW-1185">Reference proteome</keyword>
<gene>
    <name evidence="1" type="ordered locus">Dfer_3854</name>
</gene>
<reference evidence="1 2" key="1">
    <citation type="journal article" date="2009" name="Stand. Genomic Sci.">
        <title>Complete genome sequence of Dyadobacter fermentans type strain (NS114).</title>
        <authorList>
            <person name="Lang E."/>
            <person name="Lapidus A."/>
            <person name="Chertkov O."/>
            <person name="Brettin T."/>
            <person name="Detter J.C."/>
            <person name="Han C."/>
            <person name="Copeland A."/>
            <person name="Glavina Del Rio T."/>
            <person name="Nolan M."/>
            <person name="Chen F."/>
            <person name="Lucas S."/>
            <person name="Tice H."/>
            <person name="Cheng J.F."/>
            <person name="Land M."/>
            <person name="Hauser L."/>
            <person name="Chang Y.J."/>
            <person name="Jeffries C.D."/>
            <person name="Kopitz M."/>
            <person name="Bruce D."/>
            <person name="Goodwin L."/>
            <person name="Pitluck S."/>
            <person name="Ovchinnikova G."/>
            <person name="Pati A."/>
            <person name="Ivanova N."/>
            <person name="Mavrommatis K."/>
            <person name="Chen A."/>
            <person name="Palaniappan K."/>
            <person name="Chain P."/>
            <person name="Bristow J."/>
            <person name="Eisen J.A."/>
            <person name="Markowitz V."/>
            <person name="Hugenholtz P."/>
            <person name="Goker M."/>
            <person name="Rohde M."/>
            <person name="Kyrpides N.C."/>
            <person name="Klenk H.P."/>
        </authorList>
    </citation>
    <scope>NUCLEOTIDE SEQUENCE [LARGE SCALE GENOMIC DNA]</scope>
    <source>
        <strain evidence="2">ATCC 700827 / DSM 18053 / CIP 107007 / KCTC 52180 / NS114</strain>
    </source>
</reference>
<evidence type="ECO:0000313" key="1">
    <source>
        <dbReference type="EMBL" id="ACT95058.1"/>
    </source>
</evidence>
<dbReference type="KEGG" id="dfe:Dfer_3854"/>
<dbReference type="OrthoDB" id="795906at2"/>
<dbReference type="Proteomes" id="UP000002011">
    <property type="component" value="Chromosome"/>
</dbReference>
<proteinExistence type="predicted"/>
<organism evidence="1 2">
    <name type="scientific">Dyadobacter fermentans (strain ATCC 700827 / DSM 18053 / CIP 107007 / KCTC 52180 / NS114)</name>
    <dbReference type="NCBI Taxonomy" id="471854"/>
    <lineage>
        <taxon>Bacteria</taxon>
        <taxon>Pseudomonadati</taxon>
        <taxon>Bacteroidota</taxon>
        <taxon>Cytophagia</taxon>
        <taxon>Cytophagales</taxon>
        <taxon>Spirosomataceae</taxon>
        <taxon>Dyadobacter</taxon>
    </lineage>
</organism>
<dbReference type="EMBL" id="CP001619">
    <property type="protein sequence ID" value="ACT95058.1"/>
    <property type="molecule type" value="Genomic_DNA"/>
</dbReference>
<accession>C6VXM5</accession>